<dbReference type="GO" id="GO:0009246">
    <property type="term" value="P:enterobacterial common antigen biosynthetic process"/>
    <property type="evidence" value="ECO:0007669"/>
    <property type="project" value="TreeGrafter"/>
</dbReference>
<name>D4LTI2_9FIRM</name>
<dbReference type="GO" id="GO:0016413">
    <property type="term" value="F:O-acetyltransferase activity"/>
    <property type="evidence" value="ECO:0007669"/>
    <property type="project" value="TreeGrafter"/>
</dbReference>
<evidence type="ECO:0000256" key="4">
    <source>
        <dbReference type="ARBA" id="ARBA00022692"/>
    </source>
</evidence>
<reference evidence="9 10" key="1">
    <citation type="submission" date="2010-03" db="EMBL/GenBank/DDBJ databases">
        <title>The genome sequence of Ruminococcus obeum A2-162.</title>
        <authorList>
            <consortium name="metaHIT consortium -- http://www.metahit.eu/"/>
            <person name="Pajon A."/>
            <person name="Turner K."/>
            <person name="Parkhill J."/>
            <person name="Duncan S."/>
            <person name="Flint H."/>
        </authorList>
    </citation>
    <scope>NUCLEOTIDE SEQUENCE [LARGE SCALE GENOMIC DNA]</scope>
    <source>
        <strain evidence="9 10">A2-162</strain>
    </source>
</reference>
<dbReference type="Pfam" id="PF01757">
    <property type="entry name" value="Acyl_transf_3"/>
    <property type="match status" value="1"/>
</dbReference>
<dbReference type="PATRIC" id="fig|657314.3.peg.2699"/>
<protein>
    <submittedName>
        <fullName evidence="9">Acyltransferase family</fullName>
    </submittedName>
</protein>
<gene>
    <name evidence="9" type="ORF">CK5_28290</name>
</gene>
<evidence type="ECO:0000256" key="7">
    <source>
        <dbReference type="SAM" id="Phobius"/>
    </source>
</evidence>
<dbReference type="Proteomes" id="UP000008955">
    <property type="component" value="Chromosome"/>
</dbReference>
<keyword evidence="9" id="KW-0012">Acyltransferase</keyword>
<feature type="transmembrane region" description="Helical" evidence="7">
    <location>
        <begin position="118"/>
        <end position="134"/>
    </location>
</feature>
<feature type="transmembrane region" description="Helical" evidence="7">
    <location>
        <begin position="24"/>
        <end position="45"/>
    </location>
</feature>
<feature type="transmembrane region" description="Helical" evidence="7">
    <location>
        <begin position="236"/>
        <end position="257"/>
    </location>
</feature>
<evidence type="ECO:0000256" key="3">
    <source>
        <dbReference type="ARBA" id="ARBA00022475"/>
    </source>
</evidence>
<dbReference type="AlphaFoldDB" id="D4LTI2"/>
<dbReference type="PANTHER" id="PTHR40074">
    <property type="entry name" value="O-ACETYLTRANSFERASE WECH"/>
    <property type="match status" value="1"/>
</dbReference>
<evidence type="ECO:0000256" key="2">
    <source>
        <dbReference type="ARBA" id="ARBA00007400"/>
    </source>
</evidence>
<dbReference type="PANTHER" id="PTHR40074:SF2">
    <property type="entry name" value="O-ACETYLTRANSFERASE WECH"/>
    <property type="match status" value="1"/>
</dbReference>
<feature type="domain" description="Acyltransferase 3" evidence="8">
    <location>
        <begin position="1"/>
        <end position="266"/>
    </location>
</feature>
<feature type="transmembrane region" description="Helical" evidence="7">
    <location>
        <begin position="96"/>
        <end position="112"/>
    </location>
</feature>
<keyword evidence="3" id="KW-1003">Cell membrane</keyword>
<dbReference type="GO" id="GO:0005886">
    <property type="term" value="C:plasma membrane"/>
    <property type="evidence" value="ECO:0007669"/>
    <property type="project" value="UniProtKB-SubCell"/>
</dbReference>
<keyword evidence="6 7" id="KW-0472">Membrane</keyword>
<feature type="transmembrane region" description="Helical" evidence="7">
    <location>
        <begin position="65"/>
        <end position="84"/>
    </location>
</feature>
<sequence length="308" mass="36030">MPLFMLISGYLFWKSRNKKLKNIIMRRIVTMGIPFLVWNSLLYFRKVVILHEELSIMKYLQSIRYGLWFLQSIFIITIEVAIIIKIAERINGKVLVLRNFFLICVALGNLFIDGIIGVHTANLFVPFVVGYLYAERKFDGKWEINLNKLFLVCSGIVYMILFLFYKEWSFDYISGVNPMTSEYKPYIQMVINIYRWIIGIAGSIVFTEIMQLLYVKYMNLRFVKFVNRIGKETLQIYVMQCFFLEGVISTVVTIVANKLETNILAYNIVCYNTVITLGIAVVYAWLFDVILQVLSKHKIMYKVLFGCA</sequence>
<evidence type="ECO:0000256" key="6">
    <source>
        <dbReference type="ARBA" id="ARBA00023136"/>
    </source>
</evidence>
<accession>D4LTI2</accession>
<dbReference type="EMBL" id="FP929054">
    <property type="protein sequence ID" value="CBL24090.1"/>
    <property type="molecule type" value="Genomic_DNA"/>
</dbReference>
<evidence type="ECO:0000313" key="10">
    <source>
        <dbReference type="Proteomes" id="UP000008955"/>
    </source>
</evidence>
<feature type="transmembrane region" description="Helical" evidence="7">
    <location>
        <begin position="263"/>
        <end position="291"/>
    </location>
</feature>
<evidence type="ECO:0000259" key="8">
    <source>
        <dbReference type="Pfam" id="PF01757"/>
    </source>
</evidence>
<dbReference type="HOGENOM" id="CLU_023915_2_1_9"/>
<dbReference type="InterPro" id="IPR002656">
    <property type="entry name" value="Acyl_transf_3_dom"/>
</dbReference>
<keyword evidence="10" id="KW-1185">Reference proteome</keyword>
<keyword evidence="9" id="KW-0808">Transferase</keyword>
<comment type="similarity">
    <text evidence="2">Belongs to the acyltransferase 3 family.</text>
</comment>
<evidence type="ECO:0000256" key="1">
    <source>
        <dbReference type="ARBA" id="ARBA00004651"/>
    </source>
</evidence>
<organism evidence="9 10">
    <name type="scientific">Blautia obeum A2-162</name>
    <dbReference type="NCBI Taxonomy" id="657314"/>
    <lineage>
        <taxon>Bacteria</taxon>
        <taxon>Bacillati</taxon>
        <taxon>Bacillota</taxon>
        <taxon>Clostridia</taxon>
        <taxon>Lachnospirales</taxon>
        <taxon>Lachnospiraceae</taxon>
        <taxon>Blautia</taxon>
    </lineage>
</organism>
<evidence type="ECO:0000313" key="9">
    <source>
        <dbReference type="EMBL" id="CBL24090.1"/>
    </source>
</evidence>
<feature type="transmembrane region" description="Helical" evidence="7">
    <location>
        <begin position="193"/>
        <end position="215"/>
    </location>
</feature>
<feature type="transmembrane region" description="Helical" evidence="7">
    <location>
        <begin position="146"/>
        <end position="165"/>
    </location>
</feature>
<comment type="subcellular location">
    <subcellularLocation>
        <location evidence="1">Cell membrane</location>
        <topology evidence="1">Multi-pass membrane protein</topology>
    </subcellularLocation>
</comment>
<keyword evidence="4 7" id="KW-0812">Transmembrane</keyword>
<reference evidence="9 10" key="2">
    <citation type="submission" date="2010-03" db="EMBL/GenBank/DDBJ databases">
        <authorList>
            <person name="Pajon A."/>
        </authorList>
    </citation>
    <scope>NUCLEOTIDE SEQUENCE [LARGE SCALE GENOMIC DNA]</scope>
    <source>
        <strain evidence="9 10">A2-162</strain>
    </source>
</reference>
<keyword evidence="5 7" id="KW-1133">Transmembrane helix</keyword>
<evidence type="ECO:0000256" key="5">
    <source>
        <dbReference type="ARBA" id="ARBA00022989"/>
    </source>
</evidence>
<dbReference type="KEGG" id="rob:CK5_28290"/>
<proteinExistence type="inferred from homology"/>